<proteinExistence type="predicted"/>
<dbReference type="eggNOG" id="COG1442">
    <property type="taxonomic scope" value="Bacteria"/>
</dbReference>
<dbReference type="GO" id="GO:0046872">
    <property type="term" value="F:metal ion binding"/>
    <property type="evidence" value="ECO:0007669"/>
    <property type="project" value="UniProtKB-KW"/>
</dbReference>
<dbReference type="OrthoDB" id="5672604at2"/>
<dbReference type="InterPro" id="IPR050748">
    <property type="entry name" value="Glycosyltrans_8_dom-fam"/>
</dbReference>
<dbReference type="Pfam" id="PF01501">
    <property type="entry name" value="Glyco_transf_8"/>
    <property type="match status" value="1"/>
</dbReference>
<sequence length="245" mass="28909">MKKAIVLCFDRSYCEQAIVTIKSLCAYHRNLKIYIFNNGSIPQEWFGALQNWLTPFDSRVCNIRLSEEEQELRQFNVNNSKHISATKFLIYYMADFVKEDVALYLDCDLLVTGKVDHLLEYDLDGCYVAAVNDSDLDPSKHNDIKKELNAGVLVVNLKRWREENVREKLIELTREHYMHVPNGDQSIMIMAFGEEWLPLKDTYNFLVGYDAYEISEFKKERTTIKENRMPRILHYLGYNKPWNEE</sequence>
<organism evidence="4 5">
    <name type="scientific">Streptococcus mitis SK1080</name>
    <dbReference type="NCBI Taxonomy" id="1008453"/>
    <lineage>
        <taxon>Bacteria</taxon>
        <taxon>Bacillati</taxon>
        <taxon>Bacillota</taxon>
        <taxon>Bacilli</taxon>
        <taxon>Lactobacillales</taxon>
        <taxon>Streptococcaceae</taxon>
        <taxon>Streptococcus</taxon>
        <taxon>Streptococcus mitis group</taxon>
    </lineage>
</organism>
<evidence type="ECO:0000313" key="4">
    <source>
        <dbReference type="EMBL" id="EGP68240.1"/>
    </source>
</evidence>
<comment type="caution">
    <text evidence="4">The sequence shown here is derived from an EMBL/GenBank/DDBJ whole genome shotgun (WGS) entry which is preliminary data.</text>
</comment>
<keyword evidence="3" id="KW-0479">Metal-binding</keyword>
<keyword evidence="1" id="KW-0328">Glycosyltransferase</keyword>
<dbReference type="Gene3D" id="3.90.550.10">
    <property type="entry name" value="Spore Coat Polysaccharide Biosynthesis Protein SpsA, Chain A"/>
    <property type="match status" value="1"/>
</dbReference>
<evidence type="ECO:0000256" key="3">
    <source>
        <dbReference type="ARBA" id="ARBA00022723"/>
    </source>
</evidence>
<dbReference type="Proteomes" id="UP000004568">
    <property type="component" value="Unassembled WGS sequence"/>
</dbReference>
<accession>F9HND3</accession>
<evidence type="ECO:0000256" key="2">
    <source>
        <dbReference type="ARBA" id="ARBA00022679"/>
    </source>
</evidence>
<dbReference type="PANTHER" id="PTHR13778:SF47">
    <property type="entry name" value="LIPOPOLYSACCHARIDE 1,3-GALACTOSYLTRANSFERASE"/>
    <property type="match status" value="1"/>
</dbReference>
<name>F9HND3_STRMT</name>
<gene>
    <name evidence="4" type="ORF">HMPREF9957_1384</name>
</gene>
<dbReference type="RefSeq" id="WP_000709335.1">
    <property type="nucleotide sequence ID" value="NZ_AFQV01000021.1"/>
</dbReference>
<evidence type="ECO:0000313" key="5">
    <source>
        <dbReference type="Proteomes" id="UP000004568"/>
    </source>
</evidence>
<dbReference type="SUPFAM" id="SSF53448">
    <property type="entry name" value="Nucleotide-diphospho-sugar transferases"/>
    <property type="match status" value="1"/>
</dbReference>
<dbReference type="EMBL" id="AFQV01000021">
    <property type="protein sequence ID" value="EGP68240.1"/>
    <property type="molecule type" value="Genomic_DNA"/>
</dbReference>
<protein>
    <submittedName>
        <fullName evidence="4">Glycosyltransferase family 8</fullName>
    </submittedName>
</protein>
<dbReference type="PANTHER" id="PTHR13778">
    <property type="entry name" value="GLYCOSYLTRANSFERASE 8 DOMAIN-CONTAINING PROTEIN"/>
    <property type="match status" value="1"/>
</dbReference>
<dbReference type="InterPro" id="IPR002495">
    <property type="entry name" value="Glyco_trans_8"/>
</dbReference>
<feature type="non-terminal residue" evidence="4">
    <location>
        <position position="245"/>
    </location>
</feature>
<dbReference type="CDD" id="cd04194">
    <property type="entry name" value="GT8_A4GalT_like"/>
    <property type="match status" value="1"/>
</dbReference>
<keyword evidence="2 4" id="KW-0808">Transferase</keyword>
<dbReference type="AlphaFoldDB" id="F9HND3"/>
<dbReference type="GO" id="GO:0016757">
    <property type="term" value="F:glycosyltransferase activity"/>
    <property type="evidence" value="ECO:0007669"/>
    <property type="project" value="UniProtKB-KW"/>
</dbReference>
<dbReference type="InterPro" id="IPR029044">
    <property type="entry name" value="Nucleotide-diphossugar_trans"/>
</dbReference>
<reference evidence="4 5" key="1">
    <citation type="submission" date="2011-05" db="EMBL/GenBank/DDBJ databases">
        <authorList>
            <person name="Durkin A.S."/>
            <person name="Radune D."/>
            <person name="Hostetler J."/>
            <person name="Torralba M."/>
            <person name="Gillis M."/>
            <person name="Methe B."/>
            <person name="Sutton G."/>
            <person name="Nelson K.E."/>
        </authorList>
    </citation>
    <scope>NUCLEOTIDE SEQUENCE [LARGE SCALE GENOMIC DNA]</scope>
    <source>
        <strain evidence="4 5">SK1080</strain>
    </source>
</reference>
<evidence type="ECO:0000256" key="1">
    <source>
        <dbReference type="ARBA" id="ARBA00022676"/>
    </source>
</evidence>